<dbReference type="InterPro" id="IPR011010">
    <property type="entry name" value="DNA_brk_join_enz"/>
</dbReference>
<comment type="similarity">
    <text evidence="2">Belongs to the type IB topoisomerase family.</text>
</comment>
<evidence type="ECO:0000313" key="10">
    <source>
        <dbReference type="EMBL" id="SDF16932.1"/>
    </source>
</evidence>
<dbReference type="SUPFAM" id="SSF55869">
    <property type="entry name" value="DNA topoisomerase I domain"/>
    <property type="match status" value="1"/>
</dbReference>
<accession>A0A1G7IW21</accession>
<dbReference type="GO" id="GO:0003677">
    <property type="term" value="F:DNA binding"/>
    <property type="evidence" value="ECO:0007669"/>
    <property type="project" value="UniProtKB-KW"/>
</dbReference>
<evidence type="ECO:0000256" key="4">
    <source>
        <dbReference type="ARBA" id="ARBA00023029"/>
    </source>
</evidence>
<dbReference type="Pfam" id="PF01028">
    <property type="entry name" value="Topoisom_I"/>
    <property type="match status" value="1"/>
</dbReference>
<feature type="domain" description="DNA topoisomerase I catalytic core eukaryotic-type" evidence="8">
    <location>
        <begin position="104"/>
        <end position="330"/>
    </location>
</feature>
<keyword evidence="4" id="KW-0799">Topoisomerase</keyword>
<evidence type="ECO:0000259" key="9">
    <source>
        <dbReference type="Pfam" id="PF21338"/>
    </source>
</evidence>
<organism evidence="10 11">
    <name type="scientific">Terriglobus roseus</name>
    <dbReference type="NCBI Taxonomy" id="392734"/>
    <lineage>
        <taxon>Bacteria</taxon>
        <taxon>Pseudomonadati</taxon>
        <taxon>Acidobacteriota</taxon>
        <taxon>Terriglobia</taxon>
        <taxon>Terriglobales</taxon>
        <taxon>Acidobacteriaceae</taxon>
        <taxon>Terriglobus</taxon>
    </lineage>
</organism>
<reference evidence="11" key="1">
    <citation type="submission" date="2016-10" db="EMBL/GenBank/DDBJ databases">
        <authorList>
            <person name="Varghese N."/>
            <person name="Submissions S."/>
        </authorList>
    </citation>
    <scope>NUCLEOTIDE SEQUENCE [LARGE SCALE GENOMIC DNA]</scope>
    <source>
        <strain evidence="11">GAS232</strain>
    </source>
</reference>
<name>A0A1G7IW21_9BACT</name>
<dbReference type="InterPro" id="IPR001631">
    <property type="entry name" value="TopoI"/>
</dbReference>
<feature type="domain" description="DNA topoisomerase IB N-terminal" evidence="9">
    <location>
        <begin position="44"/>
        <end position="91"/>
    </location>
</feature>
<keyword evidence="5" id="KW-0238">DNA-binding</keyword>
<evidence type="ECO:0000313" key="11">
    <source>
        <dbReference type="Proteomes" id="UP000182427"/>
    </source>
</evidence>
<evidence type="ECO:0000256" key="7">
    <source>
        <dbReference type="SAM" id="Coils"/>
    </source>
</evidence>
<dbReference type="InterPro" id="IPR014711">
    <property type="entry name" value="TopoI_cat_a-hlx-sub_euk"/>
</dbReference>
<dbReference type="InterPro" id="IPR035447">
    <property type="entry name" value="DNA_topo_I_N_sf"/>
</dbReference>
<dbReference type="PROSITE" id="PS52038">
    <property type="entry name" value="TOPO_IB_2"/>
    <property type="match status" value="1"/>
</dbReference>
<proteinExistence type="inferred from homology"/>
<comment type="catalytic activity">
    <reaction evidence="1">
        <text>ATP-independent breakage of single-stranded DNA, followed by passage and rejoining.</text>
        <dbReference type="EC" id="5.6.2.1"/>
    </reaction>
</comment>
<dbReference type="InterPro" id="IPR051062">
    <property type="entry name" value="Topoisomerase_IB"/>
</dbReference>
<evidence type="ECO:0000256" key="2">
    <source>
        <dbReference type="ARBA" id="ARBA00006645"/>
    </source>
</evidence>
<dbReference type="OrthoDB" id="9778962at2"/>
<dbReference type="EC" id="5.6.2.1" evidence="3"/>
<dbReference type="Pfam" id="PF21338">
    <property type="entry name" value="Top1B_N_bact"/>
    <property type="match status" value="1"/>
</dbReference>
<protein>
    <recommendedName>
        <fullName evidence="3">DNA topoisomerase</fullName>
        <ecNumber evidence="3">5.6.2.1</ecNumber>
    </recommendedName>
</protein>
<dbReference type="Proteomes" id="UP000182427">
    <property type="component" value="Chromosome I"/>
</dbReference>
<dbReference type="Gene3D" id="3.90.15.10">
    <property type="entry name" value="Topoisomerase I, Chain A, domain 3"/>
    <property type="match status" value="1"/>
</dbReference>
<dbReference type="AlphaFoldDB" id="A0A1G7IW21"/>
<evidence type="ECO:0000259" key="8">
    <source>
        <dbReference type="Pfam" id="PF01028"/>
    </source>
</evidence>
<dbReference type="EMBL" id="LT629690">
    <property type="protein sequence ID" value="SDF16932.1"/>
    <property type="molecule type" value="Genomic_DNA"/>
</dbReference>
<dbReference type="SUPFAM" id="SSF56349">
    <property type="entry name" value="DNA breaking-rejoining enzymes"/>
    <property type="match status" value="1"/>
</dbReference>
<evidence type="ECO:0000256" key="1">
    <source>
        <dbReference type="ARBA" id="ARBA00000213"/>
    </source>
</evidence>
<dbReference type="Gene3D" id="1.10.132.120">
    <property type="match status" value="1"/>
</dbReference>
<keyword evidence="6 10" id="KW-0413">Isomerase</keyword>
<evidence type="ECO:0000256" key="3">
    <source>
        <dbReference type="ARBA" id="ARBA00012891"/>
    </source>
</evidence>
<dbReference type="InterPro" id="IPR049331">
    <property type="entry name" value="Top1B_N_bact"/>
</dbReference>
<keyword evidence="7" id="KW-0175">Coiled coil</keyword>
<evidence type="ECO:0000256" key="6">
    <source>
        <dbReference type="ARBA" id="ARBA00023235"/>
    </source>
</evidence>
<gene>
    <name evidence="10" type="ORF">SAMN05444167_1596</name>
</gene>
<feature type="coiled-coil region" evidence="7">
    <location>
        <begin position="322"/>
        <end position="370"/>
    </location>
</feature>
<dbReference type="GO" id="GO:0003917">
    <property type="term" value="F:DNA topoisomerase type I (single strand cut, ATP-independent) activity"/>
    <property type="evidence" value="ECO:0007669"/>
    <property type="project" value="UniProtKB-EC"/>
</dbReference>
<dbReference type="PRINTS" id="PR00416">
    <property type="entry name" value="EUTPISMRASEI"/>
</dbReference>
<evidence type="ECO:0000256" key="5">
    <source>
        <dbReference type="ARBA" id="ARBA00023125"/>
    </source>
</evidence>
<dbReference type="PANTHER" id="PTHR10290:SF3">
    <property type="entry name" value="DNA TOPOISOMERASE 1"/>
    <property type="match status" value="1"/>
</dbReference>
<dbReference type="InterPro" id="IPR013500">
    <property type="entry name" value="TopoI_cat_euk"/>
</dbReference>
<dbReference type="GO" id="GO:0006265">
    <property type="term" value="P:DNA topological change"/>
    <property type="evidence" value="ECO:0007669"/>
    <property type="project" value="InterPro"/>
</dbReference>
<keyword evidence="11" id="KW-1185">Reference proteome</keyword>
<dbReference type="Gene3D" id="3.30.66.10">
    <property type="entry name" value="DNA topoisomerase I domain"/>
    <property type="match status" value="1"/>
</dbReference>
<sequence length="371" mass="42141">MKKAVGVKAPEIILDPVEAAKSAGLRYTSDRQPGYHRTPHGKTFRYTTPDGKVLRDKQALSRIRSLVIPPAWTDVWITTHDNGHLQCTGRDARGRKQSRYHPRWREVRDETKYERMALFAEALPIIRKRVSNDLGHPGLPREKVLATVVRLMEETHIRVGNEEYARTNKSYGLTTMRTKHVEVHGAHVKFDFQGKSRVHHTINLQDRRLAKIIRQISELPGYELFQYVDDESNRHSIGSTDVNDYLKDITGEHFTAKDFRTWAGSVLCCSLLNESEPATSMTQAKKNVVQAIAQVASKLGNTPSVCRKCYVHPAVLERYLGAISAEEAEKRLESEIAKERKNVAKHAAALRAEERELVNLLRQQALLKKAA</sequence>
<dbReference type="PANTHER" id="PTHR10290">
    <property type="entry name" value="DNA TOPOISOMERASE I"/>
    <property type="match status" value="1"/>
</dbReference>